<evidence type="ECO:0000256" key="4">
    <source>
        <dbReference type="ARBA" id="ARBA00023136"/>
    </source>
</evidence>
<keyword evidence="1" id="KW-1003">Cell membrane</keyword>
<evidence type="ECO:0000313" key="7">
    <source>
        <dbReference type="EMBL" id="TCS70872.1"/>
    </source>
</evidence>
<keyword evidence="2 5" id="KW-0812">Transmembrane</keyword>
<comment type="caution">
    <text evidence="7">The sequence shown here is derived from an EMBL/GenBank/DDBJ whole genome shotgun (WGS) entry which is preliminary data.</text>
</comment>
<dbReference type="EMBL" id="SLZY01000013">
    <property type="protein sequence ID" value="TCS70872.1"/>
    <property type="molecule type" value="Genomic_DNA"/>
</dbReference>
<dbReference type="AlphaFoldDB" id="A0A4R3JTN3"/>
<evidence type="ECO:0000256" key="2">
    <source>
        <dbReference type="ARBA" id="ARBA00022692"/>
    </source>
</evidence>
<dbReference type="Pfam" id="PF06305">
    <property type="entry name" value="LapA_dom"/>
    <property type="match status" value="1"/>
</dbReference>
<name>A0A4R3JTN3_9PROT</name>
<evidence type="ECO:0000256" key="3">
    <source>
        <dbReference type="ARBA" id="ARBA00022989"/>
    </source>
</evidence>
<evidence type="ECO:0000259" key="6">
    <source>
        <dbReference type="Pfam" id="PF06305"/>
    </source>
</evidence>
<evidence type="ECO:0000313" key="8">
    <source>
        <dbReference type="Proteomes" id="UP000295135"/>
    </source>
</evidence>
<organism evidence="7 8">
    <name type="scientific">Sulfuritortus calidifontis</name>
    <dbReference type="NCBI Taxonomy" id="1914471"/>
    <lineage>
        <taxon>Bacteria</taxon>
        <taxon>Pseudomonadati</taxon>
        <taxon>Pseudomonadota</taxon>
        <taxon>Betaproteobacteria</taxon>
        <taxon>Nitrosomonadales</taxon>
        <taxon>Thiobacillaceae</taxon>
        <taxon>Sulfuritortus</taxon>
    </lineage>
</organism>
<evidence type="ECO:0000256" key="5">
    <source>
        <dbReference type="SAM" id="Phobius"/>
    </source>
</evidence>
<dbReference type="Proteomes" id="UP000295135">
    <property type="component" value="Unassembled WGS sequence"/>
</dbReference>
<feature type="domain" description="Lipopolysaccharide assembly protein A" evidence="6">
    <location>
        <begin position="23"/>
        <end position="76"/>
    </location>
</feature>
<keyword evidence="3 5" id="KW-1133">Transmembrane helix</keyword>
<keyword evidence="4 5" id="KW-0472">Membrane</keyword>
<dbReference type="GO" id="GO:0005886">
    <property type="term" value="C:plasma membrane"/>
    <property type="evidence" value="ECO:0007669"/>
    <property type="project" value="InterPro"/>
</dbReference>
<protein>
    <submittedName>
        <fullName evidence="7">Putative integral membrane protein</fullName>
    </submittedName>
</protein>
<feature type="transmembrane region" description="Helical" evidence="5">
    <location>
        <begin position="39"/>
        <end position="61"/>
    </location>
</feature>
<proteinExistence type="predicted"/>
<sequence length="85" mass="9608">MHYLALAAKIVLFLLLLSFAAMNSDTVSLRYFLGLEWRAPLVLMLFVFFALGLLLGLLIGVGQRWRQGRELAALRRGQQATDNKE</sequence>
<reference evidence="7 8" key="1">
    <citation type="submission" date="2019-03" db="EMBL/GenBank/DDBJ databases">
        <title>Genomic Encyclopedia of Type Strains, Phase IV (KMG-IV): sequencing the most valuable type-strain genomes for metagenomic binning, comparative biology and taxonomic classification.</title>
        <authorList>
            <person name="Goeker M."/>
        </authorList>
    </citation>
    <scope>NUCLEOTIDE SEQUENCE [LARGE SCALE GENOMIC DNA]</scope>
    <source>
        <strain evidence="7 8">DSM 103923</strain>
    </source>
</reference>
<evidence type="ECO:0000256" key="1">
    <source>
        <dbReference type="ARBA" id="ARBA00022475"/>
    </source>
</evidence>
<gene>
    <name evidence="7" type="ORF">EDC61_11325</name>
</gene>
<dbReference type="InterPro" id="IPR010445">
    <property type="entry name" value="LapA_dom"/>
</dbReference>
<accession>A0A4R3JTN3</accession>
<keyword evidence="8" id="KW-1185">Reference proteome</keyword>
<dbReference type="RefSeq" id="WP_126460962.1">
    <property type="nucleotide sequence ID" value="NZ_AP018721.1"/>
</dbReference>